<feature type="transmembrane region" description="Helical" evidence="6">
    <location>
        <begin position="368"/>
        <end position="388"/>
    </location>
</feature>
<evidence type="ECO:0000256" key="4">
    <source>
        <dbReference type="ARBA" id="ARBA00022989"/>
    </source>
</evidence>
<feature type="transmembrane region" description="Helical" evidence="6">
    <location>
        <begin position="12"/>
        <end position="32"/>
    </location>
</feature>
<dbReference type="RefSeq" id="WP_284364605.1">
    <property type="nucleotide sequence ID" value="NZ_BSNI01000002.1"/>
</dbReference>
<gene>
    <name evidence="7" type="ORF">GCM10007879_22800</name>
</gene>
<feature type="transmembrane region" description="Helical" evidence="6">
    <location>
        <begin position="44"/>
        <end position="70"/>
    </location>
</feature>
<keyword evidence="4 6" id="KW-1133">Transmembrane helix</keyword>
<comment type="subcellular location">
    <subcellularLocation>
        <location evidence="1">Cell membrane</location>
        <topology evidence="1">Multi-pass membrane protein</topology>
    </subcellularLocation>
</comment>
<organism evidence="7 8">
    <name type="scientific">Maritalea porphyrae</name>
    <dbReference type="NCBI Taxonomy" id="880732"/>
    <lineage>
        <taxon>Bacteria</taxon>
        <taxon>Pseudomonadati</taxon>
        <taxon>Pseudomonadota</taxon>
        <taxon>Alphaproteobacteria</taxon>
        <taxon>Hyphomicrobiales</taxon>
        <taxon>Devosiaceae</taxon>
        <taxon>Maritalea</taxon>
    </lineage>
</organism>
<keyword evidence="5 6" id="KW-0472">Membrane</keyword>
<feature type="transmembrane region" description="Helical" evidence="6">
    <location>
        <begin position="157"/>
        <end position="176"/>
    </location>
</feature>
<dbReference type="EMBL" id="BSNI01000002">
    <property type="protein sequence ID" value="GLQ18031.1"/>
    <property type="molecule type" value="Genomic_DNA"/>
</dbReference>
<feature type="transmembrane region" description="Helical" evidence="6">
    <location>
        <begin position="223"/>
        <end position="241"/>
    </location>
</feature>
<dbReference type="InterPro" id="IPR050833">
    <property type="entry name" value="Poly_Biosynth_Transport"/>
</dbReference>
<feature type="transmembrane region" description="Helical" evidence="6">
    <location>
        <begin position="301"/>
        <end position="326"/>
    </location>
</feature>
<accession>A0ABQ5USE4</accession>
<evidence type="ECO:0008006" key="9">
    <source>
        <dbReference type="Google" id="ProtNLM"/>
    </source>
</evidence>
<keyword evidence="3 6" id="KW-0812">Transmembrane</keyword>
<dbReference type="Proteomes" id="UP001161405">
    <property type="component" value="Unassembled WGS sequence"/>
</dbReference>
<feature type="transmembrane region" description="Helical" evidence="6">
    <location>
        <begin position="182"/>
        <end position="203"/>
    </location>
</feature>
<name>A0ABQ5USE4_9HYPH</name>
<feature type="transmembrane region" description="Helical" evidence="6">
    <location>
        <begin position="122"/>
        <end position="145"/>
    </location>
</feature>
<evidence type="ECO:0000313" key="8">
    <source>
        <dbReference type="Proteomes" id="UP001161405"/>
    </source>
</evidence>
<evidence type="ECO:0000256" key="2">
    <source>
        <dbReference type="ARBA" id="ARBA00022475"/>
    </source>
</evidence>
<evidence type="ECO:0000256" key="3">
    <source>
        <dbReference type="ARBA" id="ARBA00022692"/>
    </source>
</evidence>
<keyword evidence="8" id="KW-1185">Reference proteome</keyword>
<feature type="transmembrane region" description="Helical" evidence="6">
    <location>
        <begin position="257"/>
        <end position="280"/>
    </location>
</feature>
<reference evidence="7" key="2">
    <citation type="submission" date="2023-01" db="EMBL/GenBank/DDBJ databases">
        <title>Draft genome sequence of Maritalea porphyrae strain NBRC 107169.</title>
        <authorList>
            <person name="Sun Q."/>
            <person name="Mori K."/>
        </authorList>
    </citation>
    <scope>NUCLEOTIDE SEQUENCE</scope>
    <source>
        <strain evidence="7">NBRC 107169</strain>
    </source>
</reference>
<feature type="transmembrane region" description="Helical" evidence="6">
    <location>
        <begin position="82"/>
        <end position="102"/>
    </location>
</feature>
<dbReference type="PANTHER" id="PTHR30250:SF11">
    <property type="entry name" value="O-ANTIGEN TRANSPORTER-RELATED"/>
    <property type="match status" value="1"/>
</dbReference>
<protein>
    <recommendedName>
        <fullName evidence="9">Polysaccharide biosynthesis protein C-terminal domain-containing protein</fullName>
    </recommendedName>
</protein>
<evidence type="ECO:0000256" key="6">
    <source>
        <dbReference type="SAM" id="Phobius"/>
    </source>
</evidence>
<sequence>MGLRQQLASKSAILFAVRITGAGTIFLAQAAIARLWGSVQLGEYLIAIATINLLAIMLPLGMQTVGSYFAAEYAAKGDGKGLRAFAWLSYGLILFPGLLIAYLAGQLIHFLGVTGEHLEHMWWPISIMAVGSSVFFVNAGILVGLKRPFMGFFADTIFRPLLIVAALITSYAMAAPGENIRVLLWVLAITYCVVIGVQTAITLRQLSALPTNDNATAPDWRRWFYFALPWIIITLSTDFFFDADLLVLANFLSKEQIAVFGVCTRIFVLASYGITAVYAVTMPGMMEDATKNDMDGLGAKIGDANLMATGLAVVLTLVIAIASPLVLSIFGKDFSGGYWPLVILCISLVVRSAFGPGPLILSARNRPYATLPAVGTGLAALIVCNIVLVPMLGLVGAALSAVLSYFAGSFMVWRTTKRVTGTDVSLLPVMQKYLVRRT</sequence>
<evidence type="ECO:0000313" key="7">
    <source>
        <dbReference type="EMBL" id="GLQ18031.1"/>
    </source>
</evidence>
<proteinExistence type="predicted"/>
<keyword evidence="2" id="KW-1003">Cell membrane</keyword>
<evidence type="ECO:0000256" key="1">
    <source>
        <dbReference type="ARBA" id="ARBA00004651"/>
    </source>
</evidence>
<feature type="transmembrane region" description="Helical" evidence="6">
    <location>
        <begin position="338"/>
        <end position="361"/>
    </location>
</feature>
<feature type="transmembrane region" description="Helical" evidence="6">
    <location>
        <begin position="394"/>
        <end position="413"/>
    </location>
</feature>
<reference evidence="7" key="1">
    <citation type="journal article" date="2014" name="Int. J. Syst. Evol. Microbiol.">
        <title>Complete genome of a new Firmicutes species belonging to the dominant human colonic microbiota ('Ruminococcus bicirculans') reveals two chromosomes and a selective capacity to utilize plant glucans.</title>
        <authorList>
            <consortium name="NISC Comparative Sequencing Program"/>
            <person name="Wegmann U."/>
            <person name="Louis P."/>
            <person name="Goesmann A."/>
            <person name="Henrissat B."/>
            <person name="Duncan S.H."/>
            <person name="Flint H.J."/>
        </authorList>
    </citation>
    <scope>NUCLEOTIDE SEQUENCE</scope>
    <source>
        <strain evidence="7">NBRC 107169</strain>
    </source>
</reference>
<evidence type="ECO:0000256" key="5">
    <source>
        <dbReference type="ARBA" id="ARBA00023136"/>
    </source>
</evidence>
<dbReference type="PANTHER" id="PTHR30250">
    <property type="entry name" value="PST FAMILY PREDICTED COLANIC ACID TRANSPORTER"/>
    <property type="match status" value="1"/>
</dbReference>
<comment type="caution">
    <text evidence="7">The sequence shown here is derived from an EMBL/GenBank/DDBJ whole genome shotgun (WGS) entry which is preliminary data.</text>
</comment>